<proteinExistence type="predicted"/>
<gene>
    <name evidence="1" type="ORF">ABRP34_08800</name>
</gene>
<dbReference type="SUPFAM" id="SSF52266">
    <property type="entry name" value="SGNH hydrolase"/>
    <property type="match status" value="1"/>
</dbReference>
<dbReference type="EMBL" id="CP159279">
    <property type="protein sequence ID" value="XCH13057.1"/>
    <property type="molecule type" value="Genomic_DNA"/>
</dbReference>
<dbReference type="RefSeq" id="WP_353712924.1">
    <property type="nucleotide sequence ID" value="NZ_CP159279.1"/>
</dbReference>
<name>A0AAU8EWK4_9MICC</name>
<dbReference type="AlphaFoldDB" id="A0AAU8EWK4"/>
<evidence type="ECO:0000313" key="1">
    <source>
        <dbReference type="EMBL" id="XCH13057.1"/>
    </source>
</evidence>
<dbReference type="InterPro" id="IPR036514">
    <property type="entry name" value="SGNH_hydro_sf"/>
</dbReference>
<reference evidence="1" key="1">
    <citation type="submission" date="2024-06" db="EMBL/GenBank/DDBJ databases">
        <title>Biodegradation of dimethachlon by Arthrobacter sp. K5: mechanistic insights and ecological implications.</title>
        <authorList>
            <person name="Hu S."/>
            <person name="Lu P."/>
        </authorList>
    </citation>
    <scope>NUCLEOTIDE SEQUENCE</scope>
    <source>
        <strain evidence="1">K5</strain>
    </source>
</reference>
<protein>
    <submittedName>
        <fullName evidence="1">Uncharacterized protein</fullName>
    </submittedName>
</protein>
<dbReference type="Gene3D" id="3.40.50.1110">
    <property type="entry name" value="SGNH hydrolase"/>
    <property type="match status" value="1"/>
</dbReference>
<organism evidence="1">
    <name type="scientific">Arthrobacter sp. K5</name>
    <dbReference type="NCBI Taxonomy" id="2839623"/>
    <lineage>
        <taxon>Bacteria</taxon>
        <taxon>Bacillati</taxon>
        <taxon>Actinomycetota</taxon>
        <taxon>Actinomycetes</taxon>
        <taxon>Micrococcales</taxon>
        <taxon>Micrococcaceae</taxon>
        <taxon>Arthrobacter</taxon>
    </lineage>
</organism>
<accession>A0AAU8EWK4</accession>
<sequence>MKNPPTPTLATAPDPKVMLADIKATIASPNPLVISVLGDSTSNEPGEWVDLYAQHLATIGTVSLHFWDQDKSEWSHTVKTYPGPDRKITIWNGSMVGASQAFAIENAATLVPERPSFVMLNYGHNYVSGGSSATSWRLMSIIDEKWGKTPAAVMLQNPSINARAAYSANSVLELKFWAQRFGYPTVDLQSAFTKAGNLKNLLKNNIDPNPAGSRLWADNVVKVVGP</sequence>